<comment type="caution">
    <text evidence="22">The sequence shown here is derived from an EMBL/GenBank/DDBJ whole genome shotgun (WGS) entry which is preliminary data.</text>
</comment>
<dbReference type="PROSITE" id="PS51068">
    <property type="entry name" value="FPG_CAT"/>
    <property type="match status" value="1"/>
</dbReference>
<dbReference type="EC" id="3.2.2.23" evidence="4"/>
<keyword evidence="14" id="KW-0456">Lyase</keyword>
<accession>A0A4Z0RAQ9</accession>
<evidence type="ECO:0000256" key="12">
    <source>
        <dbReference type="ARBA" id="ARBA00023125"/>
    </source>
</evidence>
<dbReference type="SUPFAM" id="SSF81624">
    <property type="entry name" value="N-terminal domain of MutM-like DNA repair proteins"/>
    <property type="match status" value="1"/>
</dbReference>
<evidence type="ECO:0000256" key="14">
    <source>
        <dbReference type="ARBA" id="ARBA00023239"/>
    </source>
</evidence>
<keyword evidence="16" id="KW-0326">Glycosidase</keyword>
<dbReference type="SMART" id="SM00898">
    <property type="entry name" value="Fapy_DNA_glyco"/>
    <property type="match status" value="1"/>
</dbReference>
<evidence type="ECO:0000256" key="3">
    <source>
        <dbReference type="ARBA" id="ARBA00009409"/>
    </source>
</evidence>
<evidence type="ECO:0000256" key="9">
    <source>
        <dbReference type="ARBA" id="ARBA00022771"/>
    </source>
</evidence>
<protein>
    <recommendedName>
        <fullName evidence="6">Formamidopyrimidine-DNA glycosylase</fullName>
        <ecNumber evidence="4">3.2.2.23</ecNumber>
        <ecNumber evidence="5">4.2.99.18</ecNumber>
    </recommendedName>
    <alternativeName>
        <fullName evidence="17">DNA-(apurinic or apyrimidinic site) lyase MutM</fullName>
    </alternativeName>
</protein>
<dbReference type="InterPro" id="IPR012319">
    <property type="entry name" value="FPG_cat"/>
</dbReference>
<feature type="domain" description="FPG-type" evidence="20">
    <location>
        <begin position="263"/>
        <end position="297"/>
    </location>
</feature>
<evidence type="ECO:0000256" key="10">
    <source>
        <dbReference type="ARBA" id="ARBA00022801"/>
    </source>
</evidence>
<comment type="cofactor">
    <cofactor evidence="2">
        <name>Zn(2+)</name>
        <dbReference type="ChEBI" id="CHEBI:29105"/>
    </cofactor>
</comment>
<evidence type="ECO:0000256" key="16">
    <source>
        <dbReference type="ARBA" id="ARBA00023295"/>
    </source>
</evidence>
<evidence type="ECO:0000256" key="18">
    <source>
        <dbReference type="ARBA" id="ARBA00044632"/>
    </source>
</evidence>
<dbReference type="SUPFAM" id="SSF57716">
    <property type="entry name" value="Glucocorticoid receptor-like (DNA-binding domain)"/>
    <property type="match status" value="1"/>
</dbReference>
<proteinExistence type="inferred from homology"/>
<gene>
    <name evidence="22" type="ORF">E4K67_06590</name>
</gene>
<evidence type="ECO:0000256" key="4">
    <source>
        <dbReference type="ARBA" id="ARBA00012024"/>
    </source>
</evidence>
<dbReference type="Pfam" id="PF01149">
    <property type="entry name" value="Fapy_DNA_glyco"/>
    <property type="match status" value="1"/>
</dbReference>
<keyword evidence="7" id="KW-0479">Metal-binding</keyword>
<dbReference type="GO" id="GO:0034039">
    <property type="term" value="F:8-oxo-7,8-dihydroguanine DNA N-glycosylase activity"/>
    <property type="evidence" value="ECO:0007669"/>
    <property type="project" value="TreeGrafter"/>
</dbReference>
<feature type="domain" description="Formamidopyrimidine-DNA glycosylase catalytic" evidence="21">
    <location>
        <begin position="2"/>
        <end position="140"/>
    </location>
</feature>
<evidence type="ECO:0000259" key="21">
    <source>
        <dbReference type="PROSITE" id="PS51068"/>
    </source>
</evidence>
<evidence type="ECO:0000256" key="5">
    <source>
        <dbReference type="ARBA" id="ARBA00012720"/>
    </source>
</evidence>
<evidence type="ECO:0000259" key="20">
    <source>
        <dbReference type="PROSITE" id="PS51066"/>
    </source>
</evidence>
<evidence type="ECO:0000313" key="23">
    <source>
        <dbReference type="Proteomes" id="UP000298460"/>
    </source>
</evidence>
<evidence type="ECO:0000256" key="17">
    <source>
        <dbReference type="ARBA" id="ARBA00030638"/>
    </source>
</evidence>
<dbReference type="EMBL" id="SPQQ01000002">
    <property type="protein sequence ID" value="TGE39415.1"/>
    <property type="molecule type" value="Genomic_DNA"/>
</dbReference>
<dbReference type="InterPro" id="IPR010979">
    <property type="entry name" value="Ribosomal_uS13-like_H2TH"/>
</dbReference>
<dbReference type="EC" id="4.2.99.18" evidence="5"/>
<dbReference type="InterPro" id="IPR035937">
    <property type="entry name" value="FPG_N"/>
</dbReference>
<evidence type="ECO:0000313" key="22">
    <source>
        <dbReference type="EMBL" id="TGE39415.1"/>
    </source>
</evidence>
<keyword evidence="13" id="KW-0234">DNA repair</keyword>
<reference evidence="22 23" key="1">
    <citation type="submission" date="2019-03" db="EMBL/GenBank/DDBJ databases">
        <title>Draft Genome Sequence of Desulfosporosinus fructosivorans Strain 63.6F, Isolated from Marine Sediment in the Baltic Sea.</title>
        <authorList>
            <person name="Hausmann B."/>
            <person name="Vandieken V."/>
            <person name="Pjevac P."/>
            <person name="Schreck K."/>
            <person name="Herbold C.W."/>
            <person name="Loy A."/>
        </authorList>
    </citation>
    <scope>NUCLEOTIDE SEQUENCE [LARGE SCALE GENOMIC DNA]</scope>
    <source>
        <strain evidence="22 23">63.6F</strain>
    </source>
</reference>
<dbReference type="SMART" id="SM01232">
    <property type="entry name" value="H2TH"/>
    <property type="match status" value="1"/>
</dbReference>
<dbReference type="InterPro" id="IPR000214">
    <property type="entry name" value="Znf_DNA_glyclase/AP_lyase"/>
</dbReference>
<comment type="similarity">
    <text evidence="3">Belongs to the FPG family.</text>
</comment>
<dbReference type="InterPro" id="IPR010663">
    <property type="entry name" value="Znf_FPG/IleRS"/>
</dbReference>
<comment type="catalytic activity">
    <reaction evidence="18">
        <text>2'-deoxyribonucleotide-(2'-deoxyribose 5'-phosphate)-2'-deoxyribonucleotide-DNA = a 3'-end 2'-deoxyribonucleotide-(2,3-dehydro-2,3-deoxyribose 5'-phosphate)-DNA + a 5'-end 5'-phospho-2'-deoxyribonucleoside-DNA + H(+)</text>
        <dbReference type="Rhea" id="RHEA:66592"/>
        <dbReference type="Rhea" id="RHEA-COMP:13180"/>
        <dbReference type="Rhea" id="RHEA-COMP:16897"/>
        <dbReference type="Rhea" id="RHEA-COMP:17067"/>
        <dbReference type="ChEBI" id="CHEBI:15378"/>
        <dbReference type="ChEBI" id="CHEBI:136412"/>
        <dbReference type="ChEBI" id="CHEBI:157695"/>
        <dbReference type="ChEBI" id="CHEBI:167181"/>
        <dbReference type="EC" id="4.2.99.18"/>
    </reaction>
</comment>
<dbReference type="Gene3D" id="3.20.190.10">
    <property type="entry name" value="MutM-like, N-terminal"/>
    <property type="match status" value="1"/>
</dbReference>
<dbReference type="PANTHER" id="PTHR22993:SF9">
    <property type="entry name" value="FORMAMIDOPYRIMIDINE-DNA GLYCOSYLASE"/>
    <property type="match status" value="1"/>
</dbReference>
<keyword evidence="23" id="KW-1185">Reference proteome</keyword>
<evidence type="ECO:0000256" key="13">
    <source>
        <dbReference type="ARBA" id="ARBA00023204"/>
    </source>
</evidence>
<dbReference type="FunFam" id="1.10.8.50:FF:000003">
    <property type="entry name" value="Formamidopyrimidine-DNA glycosylase"/>
    <property type="match status" value="1"/>
</dbReference>
<dbReference type="Pfam" id="PF06827">
    <property type="entry name" value="zf-FPG_IleRS"/>
    <property type="match status" value="1"/>
</dbReference>
<dbReference type="GO" id="GO:0003690">
    <property type="term" value="F:double-stranded DNA binding"/>
    <property type="evidence" value="ECO:0007669"/>
    <property type="project" value="UniProtKB-ARBA"/>
</dbReference>
<evidence type="ECO:0000256" key="8">
    <source>
        <dbReference type="ARBA" id="ARBA00022763"/>
    </source>
</evidence>
<keyword evidence="9 19" id="KW-0863">Zinc-finger</keyword>
<keyword evidence="8" id="KW-0227">DNA damage</keyword>
<dbReference type="SUPFAM" id="SSF46946">
    <property type="entry name" value="S13-like H2TH domain"/>
    <property type="match status" value="1"/>
</dbReference>
<dbReference type="GO" id="GO:0140078">
    <property type="term" value="F:class I DNA-(apurinic or apyrimidinic site) endonuclease activity"/>
    <property type="evidence" value="ECO:0007669"/>
    <property type="project" value="UniProtKB-EC"/>
</dbReference>
<keyword evidence="12" id="KW-0238">DNA-binding</keyword>
<organism evidence="22 23">
    <name type="scientific">Desulfosporosinus fructosivorans</name>
    <dbReference type="NCBI Taxonomy" id="2018669"/>
    <lineage>
        <taxon>Bacteria</taxon>
        <taxon>Bacillati</taxon>
        <taxon>Bacillota</taxon>
        <taxon>Clostridia</taxon>
        <taxon>Eubacteriales</taxon>
        <taxon>Desulfitobacteriaceae</taxon>
        <taxon>Desulfosporosinus</taxon>
    </lineage>
</organism>
<dbReference type="GO" id="GO:0008270">
    <property type="term" value="F:zinc ion binding"/>
    <property type="evidence" value="ECO:0007669"/>
    <property type="project" value="UniProtKB-KW"/>
</dbReference>
<evidence type="ECO:0000256" key="7">
    <source>
        <dbReference type="ARBA" id="ARBA00022723"/>
    </source>
</evidence>
<evidence type="ECO:0000256" key="19">
    <source>
        <dbReference type="PROSITE-ProRule" id="PRU00391"/>
    </source>
</evidence>
<dbReference type="Pfam" id="PF06831">
    <property type="entry name" value="H2TH"/>
    <property type="match status" value="1"/>
</dbReference>
<evidence type="ECO:0000256" key="1">
    <source>
        <dbReference type="ARBA" id="ARBA00001668"/>
    </source>
</evidence>
<comment type="catalytic activity">
    <reaction evidence="1">
        <text>Hydrolysis of DNA containing ring-opened 7-methylguanine residues, releasing 2,6-diamino-4-hydroxy-5-(N-methyl)formamidopyrimidine.</text>
        <dbReference type="EC" id="3.2.2.23"/>
    </reaction>
</comment>
<dbReference type="PANTHER" id="PTHR22993">
    <property type="entry name" value="FORMAMIDOPYRIMIDINE-DNA GLYCOSYLASE"/>
    <property type="match status" value="1"/>
</dbReference>
<dbReference type="InterPro" id="IPR015886">
    <property type="entry name" value="H2TH_FPG"/>
</dbReference>
<name>A0A4Z0RAQ9_9FIRM</name>
<keyword evidence="11" id="KW-0862">Zinc</keyword>
<dbReference type="PROSITE" id="PS51066">
    <property type="entry name" value="ZF_FPG_2"/>
    <property type="match status" value="1"/>
</dbReference>
<dbReference type="Gene3D" id="1.10.8.50">
    <property type="match status" value="1"/>
</dbReference>
<keyword evidence="15" id="KW-0511">Multifunctional enzyme</keyword>
<evidence type="ECO:0000256" key="11">
    <source>
        <dbReference type="ARBA" id="ARBA00022833"/>
    </source>
</evidence>
<dbReference type="GO" id="GO:0003684">
    <property type="term" value="F:damaged DNA binding"/>
    <property type="evidence" value="ECO:0007669"/>
    <property type="project" value="InterPro"/>
</dbReference>
<evidence type="ECO:0000256" key="15">
    <source>
        <dbReference type="ARBA" id="ARBA00023268"/>
    </source>
</evidence>
<dbReference type="OrthoDB" id="9800855at2"/>
<dbReference type="AlphaFoldDB" id="A0A4Z0RAQ9"/>
<keyword evidence="10" id="KW-0378">Hydrolase</keyword>
<evidence type="ECO:0000256" key="6">
    <source>
        <dbReference type="ARBA" id="ARBA00016240"/>
    </source>
</evidence>
<dbReference type="GO" id="GO:0006284">
    <property type="term" value="P:base-excision repair"/>
    <property type="evidence" value="ECO:0007669"/>
    <property type="project" value="InterPro"/>
</dbReference>
<evidence type="ECO:0000256" key="2">
    <source>
        <dbReference type="ARBA" id="ARBA00001947"/>
    </source>
</evidence>
<dbReference type="Proteomes" id="UP000298460">
    <property type="component" value="Unassembled WGS sequence"/>
</dbReference>
<sequence length="297" mass="33849">MPEIPEMEIYKDYLNKWVKDKRISEVNVLRVKSVNLESVDFCHNLIGKRIQDITRRSKYIIFHLDDGYFLLTHMMLDGRLFLLPLDESKEDQPIKNLKSEVVNSGAEDLRQRIKQLPGKPSVIFGLSNDLVLFFCSLTLGYLRYLSQDELEAKLGELGSEPLDPSFDAQEFNRLLTGKRGMIKPWLMNPKNIAGVGNAYSNEALFGAGILPTRLISTLSSADRIRLYNSLTMILRDSIRLGGDMEEPFAPWDDFTGGYNPYFKVYDRTGKPCPVCQNVIEKSEIGGRNAFFCSICQK</sequence>